<protein>
    <submittedName>
        <fullName evidence="1">Uncharacterized protein</fullName>
    </submittedName>
</protein>
<keyword evidence="2" id="KW-1185">Reference proteome</keyword>
<dbReference type="GO" id="GO:0004535">
    <property type="term" value="F:poly(A)-specific ribonuclease activity"/>
    <property type="evidence" value="ECO:0007669"/>
    <property type="project" value="InterPro"/>
</dbReference>
<dbReference type="PANTHER" id="PTHR10797">
    <property type="entry name" value="CCR4-NOT TRANSCRIPTION COMPLEX SUBUNIT"/>
    <property type="match status" value="1"/>
</dbReference>
<dbReference type="InterPro" id="IPR012337">
    <property type="entry name" value="RNaseH-like_sf"/>
</dbReference>
<dbReference type="AlphaFoldDB" id="A0A7N0SXR8"/>
<dbReference type="GO" id="GO:0003676">
    <property type="term" value="F:nucleic acid binding"/>
    <property type="evidence" value="ECO:0007669"/>
    <property type="project" value="InterPro"/>
</dbReference>
<reference evidence="1" key="1">
    <citation type="submission" date="2021-01" db="UniProtKB">
        <authorList>
            <consortium name="EnsemblPlants"/>
        </authorList>
    </citation>
    <scope>IDENTIFICATION</scope>
</reference>
<dbReference type="Gene3D" id="3.30.420.10">
    <property type="entry name" value="Ribonuclease H-like superfamily/Ribonuclease H"/>
    <property type="match status" value="1"/>
</dbReference>
<dbReference type="GO" id="GO:0030014">
    <property type="term" value="C:CCR4-NOT complex"/>
    <property type="evidence" value="ECO:0007669"/>
    <property type="project" value="InterPro"/>
</dbReference>
<proteinExistence type="predicted"/>
<dbReference type="Gramene" id="Kaladp0011s1266.1.v1.1">
    <property type="protein sequence ID" value="Kaladp0011s1266.1.v1.1.CDS.1"/>
    <property type="gene ID" value="Kaladp0011s1266.v1.1"/>
</dbReference>
<dbReference type="Proteomes" id="UP000594263">
    <property type="component" value="Unplaced"/>
</dbReference>
<dbReference type="InterPro" id="IPR039637">
    <property type="entry name" value="CNOT7/CNOT8/Pop2"/>
</dbReference>
<name>A0A7N0SXR8_KALFE</name>
<organism evidence="1 2">
    <name type="scientific">Kalanchoe fedtschenkoi</name>
    <name type="common">Lavender scallops</name>
    <name type="synonym">South American air plant</name>
    <dbReference type="NCBI Taxonomy" id="63787"/>
    <lineage>
        <taxon>Eukaryota</taxon>
        <taxon>Viridiplantae</taxon>
        <taxon>Streptophyta</taxon>
        <taxon>Embryophyta</taxon>
        <taxon>Tracheophyta</taxon>
        <taxon>Spermatophyta</taxon>
        <taxon>Magnoliopsida</taxon>
        <taxon>eudicotyledons</taxon>
        <taxon>Gunneridae</taxon>
        <taxon>Pentapetalae</taxon>
        <taxon>Saxifragales</taxon>
        <taxon>Crassulaceae</taxon>
        <taxon>Kalanchoe</taxon>
    </lineage>
</organism>
<dbReference type="EnsemblPlants" id="Kaladp0011s1266.1.v1.1">
    <property type="protein sequence ID" value="Kaladp0011s1266.1.v1.1.CDS.1"/>
    <property type="gene ID" value="Kaladp0011s1266.v1.1"/>
</dbReference>
<evidence type="ECO:0000313" key="2">
    <source>
        <dbReference type="Proteomes" id="UP000594263"/>
    </source>
</evidence>
<dbReference type="InterPro" id="IPR036397">
    <property type="entry name" value="RNaseH_sf"/>
</dbReference>
<sequence>MCNISYLIHNTPFNVVSTDTEYPGVIYESSYIQYRNPSGQYCLMKFNVNVLGLIQAGFTLSDSAGYLATLGPERTIVVWEFAISDFDVRIHPHIPKSISMLKSRSLNFEFHRVEGIPSYDFAMAMLDIGLVGGAKVVHWVTFHGAYDFGYLIKALTRSTLPNNLQDFLNLVQLYFGTYVYDVKYMVKCFPHIFGGLQEMAARMRICRVLAVDHQAGSDSLLTQKVYAKMKADYFQDVDTGRSGKIYPLTN</sequence>
<accession>A0A7N0SXR8</accession>
<evidence type="ECO:0000313" key="1">
    <source>
        <dbReference type="EnsemblPlants" id="Kaladp0011s1266.1.v1.1.CDS.1"/>
    </source>
</evidence>
<dbReference type="SUPFAM" id="SSF53098">
    <property type="entry name" value="Ribonuclease H-like"/>
    <property type="match status" value="1"/>
</dbReference>